<dbReference type="RefSeq" id="WP_163894515.1">
    <property type="nucleotide sequence ID" value="NZ_JAAFYS010000003.1"/>
</dbReference>
<organism evidence="2 3">
    <name type="scientific">Pseudoroseicyclus tamaricis</name>
    <dbReference type="NCBI Taxonomy" id="2705421"/>
    <lineage>
        <taxon>Bacteria</taxon>
        <taxon>Pseudomonadati</taxon>
        <taxon>Pseudomonadota</taxon>
        <taxon>Alphaproteobacteria</taxon>
        <taxon>Rhodobacterales</taxon>
        <taxon>Paracoccaceae</taxon>
        <taxon>Pseudoroseicyclus</taxon>
    </lineage>
</organism>
<proteinExistence type="predicted"/>
<gene>
    <name evidence="2" type="ORF">GZA08_13495</name>
</gene>
<comment type="caution">
    <text evidence="2">The sequence shown here is derived from an EMBL/GenBank/DDBJ whole genome shotgun (WGS) entry which is preliminary data.</text>
</comment>
<evidence type="ECO:0000313" key="2">
    <source>
        <dbReference type="EMBL" id="NDV01981.1"/>
    </source>
</evidence>
<feature type="domain" description="RES" evidence="1">
    <location>
        <begin position="17"/>
        <end position="139"/>
    </location>
</feature>
<accession>A0A6B2JKG5</accession>
<keyword evidence="3" id="KW-1185">Reference proteome</keyword>
<reference evidence="2 3" key="1">
    <citation type="submission" date="2020-02" db="EMBL/GenBank/DDBJ databases">
        <title>Pseudoroseicyclus tamarix, sp. nov., isolated from offshore sediment of a Tamarix chinensis forest.</title>
        <authorList>
            <person name="Gai Y."/>
        </authorList>
    </citation>
    <scope>NUCLEOTIDE SEQUENCE [LARGE SCALE GENOMIC DNA]</scope>
    <source>
        <strain evidence="2 3">CLL3-39</strain>
    </source>
</reference>
<evidence type="ECO:0000259" key="1">
    <source>
        <dbReference type="SMART" id="SM00953"/>
    </source>
</evidence>
<evidence type="ECO:0000313" key="3">
    <source>
        <dbReference type="Proteomes" id="UP000474757"/>
    </source>
</evidence>
<dbReference type="AlphaFoldDB" id="A0A6B2JKG5"/>
<sequence length="143" mass="15735">MIRLDAPAWRILWAAHPNPLAPVRAPEGRFHHTGQPALYLSLSEAGAASALARYLGPDDPPRLIQKLHLRTDGIADLRNDEIARAAWHEMDRPAPTWALSDAARSAGARGLLYRSRTRPELEHVVLFDWAGALEVTGSAAPWP</sequence>
<dbReference type="SMART" id="SM00953">
    <property type="entry name" value="RES"/>
    <property type="match status" value="1"/>
</dbReference>
<dbReference type="Proteomes" id="UP000474757">
    <property type="component" value="Unassembled WGS sequence"/>
</dbReference>
<dbReference type="InterPro" id="IPR014914">
    <property type="entry name" value="RES_dom"/>
</dbReference>
<dbReference type="Pfam" id="PF08808">
    <property type="entry name" value="RES"/>
    <property type="match status" value="1"/>
</dbReference>
<name>A0A6B2JKG5_9RHOB</name>
<dbReference type="EMBL" id="JAAGAB010000003">
    <property type="protein sequence ID" value="NDV01981.1"/>
    <property type="molecule type" value="Genomic_DNA"/>
</dbReference>
<protein>
    <submittedName>
        <fullName evidence="2">RES family NAD+ phosphorylase</fullName>
    </submittedName>
</protein>